<dbReference type="SUPFAM" id="SSF52540">
    <property type="entry name" value="P-loop containing nucleoside triphosphate hydrolases"/>
    <property type="match status" value="1"/>
</dbReference>
<dbReference type="OrthoDB" id="1696305at2759"/>
<evidence type="ECO:0000313" key="5">
    <source>
        <dbReference type="EMBL" id="SMN19565.1"/>
    </source>
</evidence>
<dbReference type="GO" id="GO:0005739">
    <property type="term" value="C:mitochondrion"/>
    <property type="evidence" value="ECO:0007669"/>
    <property type="project" value="TreeGrafter"/>
</dbReference>
<dbReference type="PANTHER" id="PTHR46434">
    <property type="entry name" value="GENETIC INTERACTOR OF PROHIBITINS 3, MITOCHONDRIAL"/>
    <property type="match status" value="1"/>
</dbReference>
<evidence type="ECO:0000313" key="6">
    <source>
        <dbReference type="Proteomes" id="UP000196158"/>
    </source>
</evidence>
<dbReference type="InterPro" id="IPR027417">
    <property type="entry name" value="P-loop_NTPase"/>
</dbReference>
<dbReference type="STRING" id="1789683.A0A1X7R1N4"/>
<proteinExistence type="predicted"/>
<dbReference type="EMBL" id="FXLY01000004">
    <property type="protein sequence ID" value="SMN19565.1"/>
    <property type="molecule type" value="Genomic_DNA"/>
</dbReference>
<dbReference type="PANTHER" id="PTHR46434:SF1">
    <property type="entry name" value="GENETIC INTERACTOR OF PROHIBITINS 3, MITOCHONDRIAL"/>
    <property type="match status" value="1"/>
</dbReference>
<reference evidence="5 6" key="1">
    <citation type="submission" date="2017-04" db="EMBL/GenBank/DDBJ databases">
        <authorList>
            <person name="Afonso C.L."/>
            <person name="Miller P.J."/>
            <person name="Scott M.A."/>
            <person name="Spackman E."/>
            <person name="Goraichik I."/>
            <person name="Dimitrov K.M."/>
            <person name="Suarez D.L."/>
            <person name="Swayne D.E."/>
        </authorList>
    </citation>
    <scope>NUCLEOTIDE SEQUENCE [LARGE SCALE GENOMIC DNA]</scope>
</reference>
<keyword evidence="6" id="KW-1185">Reference proteome</keyword>
<feature type="domain" description="CP-type G" evidence="4">
    <location>
        <begin position="108"/>
        <end position="296"/>
    </location>
</feature>
<dbReference type="Pfam" id="PF01926">
    <property type="entry name" value="MMR_HSR1"/>
    <property type="match status" value="1"/>
</dbReference>
<keyword evidence="2" id="KW-0809">Transit peptide</keyword>
<dbReference type="PROSITE" id="PS51721">
    <property type="entry name" value="G_CP"/>
    <property type="match status" value="1"/>
</dbReference>
<evidence type="ECO:0000256" key="1">
    <source>
        <dbReference type="ARBA" id="ARBA00018901"/>
    </source>
</evidence>
<dbReference type="Proteomes" id="UP000196158">
    <property type="component" value="Unassembled WGS sequence"/>
</dbReference>
<sequence>MLMRCATRQKFLRPASIWRRFINCNSCGVELQNIDLHKKGYFVKRIETDRAQKPSLDRLKYLLFAQDIQKLNDGHEKDRVKKVESPPICKRCNDALHQNKYNIEDFEKYTFNEIIANIPDQSNILHLVSLPEFPLGLNYRLLQDKKHNVELVLTKADQVIPTKSILQKNVPLFLKDFMKYHLNIISNKSLSISSLKNWNIETMYSMLKSKTYLLGNANAGKSSLINALIRKYMGKKITFDKRGNAITNNDYTVENLKHYLKNNCAGVYHVPNMTRNLQAFDINGKEIYDLPGYSEEANNNYLENIISKDWLQQIRKTELFDSKKIKKKHYTSFKGTENGACYTIGGIFYLVPPKGTINQIVKYIPGQPSEFKNIDKALEVFDACTLPDSKHPLKNYCGIKNNACNKNDLVRHVIPPFQGSIEIVMKDIGYILLRSTGSYQYQGLYEVWLPKGIEMCIREPLEKLITENYEKYINTNGASTVCPKNRPIISSCYPMNPDEKDTLTKMKEMYLDRTNNDLSARRHKDIDPVSLLGAKSEEHHNIYWYYKW</sequence>
<name>A0A1X7R1N4_9SACH</name>
<protein>
    <recommendedName>
        <fullName evidence="1">Genetic interactor of prohibitins 3, mitochondrial</fullName>
    </recommendedName>
    <alternativeName>
        <fullName evidence="3">Found in mitochondrial proteome protein 38</fullName>
    </alternativeName>
</protein>
<accession>A0A1X7R1N4</accession>
<dbReference type="GO" id="GO:0005525">
    <property type="term" value="F:GTP binding"/>
    <property type="evidence" value="ECO:0007669"/>
    <property type="project" value="InterPro"/>
</dbReference>
<dbReference type="InterPro" id="IPR050896">
    <property type="entry name" value="Mito_lipid_metab_GTPase"/>
</dbReference>
<dbReference type="Gene3D" id="3.40.50.300">
    <property type="entry name" value="P-loop containing nucleotide triphosphate hydrolases"/>
    <property type="match status" value="1"/>
</dbReference>
<evidence type="ECO:0000256" key="2">
    <source>
        <dbReference type="ARBA" id="ARBA00022946"/>
    </source>
</evidence>
<dbReference type="InterPro" id="IPR030378">
    <property type="entry name" value="G_CP_dom"/>
</dbReference>
<evidence type="ECO:0000256" key="3">
    <source>
        <dbReference type="ARBA" id="ARBA00031834"/>
    </source>
</evidence>
<organism evidence="5 6">
    <name type="scientific">Maudiozyma saulgeensis</name>
    <dbReference type="NCBI Taxonomy" id="1789683"/>
    <lineage>
        <taxon>Eukaryota</taxon>
        <taxon>Fungi</taxon>
        <taxon>Dikarya</taxon>
        <taxon>Ascomycota</taxon>
        <taxon>Saccharomycotina</taxon>
        <taxon>Saccharomycetes</taxon>
        <taxon>Saccharomycetales</taxon>
        <taxon>Saccharomycetaceae</taxon>
        <taxon>Maudiozyma</taxon>
    </lineage>
</organism>
<gene>
    <name evidence="5" type="ORF">KASA_0O01122G</name>
</gene>
<dbReference type="GO" id="GO:0042254">
    <property type="term" value="P:ribosome biogenesis"/>
    <property type="evidence" value="ECO:0007669"/>
    <property type="project" value="UniProtKB-ARBA"/>
</dbReference>
<evidence type="ECO:0000259" key="4">
    <source>
        <dbReference type="PROSITE" id="PS51721"/>
    </source>
</evidence>
<dbReference type="InterPro" id="IPR006073">
    <property type="entry name" value="GTP-bd"/>
</dbReference>
<dbReference type="AlphaFoldDB" id="A0A1X7R1N4"/>